<dbReference type="PROSITE" id="PS51257">
    <property type="entry name" value="PROKAR_LIPOPROTEIN"/>
    <property type="match status" value="1"/>
</dbReference>
<keyword evidence="3" id="KW-0645">Protease</keyword>
<dbReference type="PANTHER" id="PTHR46825:SF7">
    <property type="entry name" value="D-ALANYL-D-ALANINE CARBOXYPEPTIDASE"/>
    <property type="match status" value="1"/>
</dbReference>
<dbReference type="Pfam" id="PF00144">
    <property type="entry name" value="Beta-lactamase"/>
    <property type="match status" value="1"/>
</dbReference>
<accession>A0ABQ6GRK4</accession>
<feature type="signal peptide" evidence="1">
    <location>
        <begin position="1"/>
        <end position="27"/>
    </location>
</feature>
<evidence type="ECO:0000256" key="1">
    <source>
        <dbReference type="SAM" id="SignalP"/>
    </source>
</evidence>
<name>A0ABQ6GRK4_9GAMM</name>
<keyword evidence="4" id="KW-1185">Reference proteome</keyword>
<dbReference type="InterPro" id="IPR050491">
    <property type="entry name" value="AmpC-like"/>
</dbReference>
<gene>
    <name evidence="3" type="primary">adP</name>
    <name evidence="3" type="ORF">tinsulaeT_19130</name>
</gene>
<organism evidence="3 4">
    <name type="scientific">Thalassotalea insulae</name>
    <dbReference type="NCBI Taxonomy" id="2056778"/>
    <lineage>
        <taxon>Bacteria</taxon>
        <taxon>Pseudomonadati</taxon>
        <taxon>Pseudomonadota</taxon>
        <taxon>Gammaproteobacteria</taxon>
        <taxon>Alteromonadales</taxon>
        <taxon>Colwelliaceae</taxon>
        <taxon>Thalassotalea</taxon>
    </lineage>
</organism>
<feature type="domain" description="Beta-lactamase-related" evidence="2">
    <location>
        <begin position="50"/>
        <end position="375"/>
    </location>
</feature>
<evidence type="ECO:0000259" key="2">
    <source>
        <dbReference type="Pfam" id="PF00144"/>
    </source>
</evidence>
<dbReference type="Proteomes" id="UP001157186">
    <property type="component" value="Unassembled WGS sequence"/>
</dbReference>
<evidence type="ECO:0000313" key="3">
    <source>
        <dbReference type="EMBL" id="GLX78573.1"/>
    </source>
</evidence>
<keyword evidence="1" id="KW-0732">Signal</keyword>
<comment type="caution">
    <text evidence="3">The sequence shown here is derived from an EMBL/GenBank/DDBJ whole genome shotgun (WGS) entry which is preliminary data.</text>
</comment>
<dbReference type="GO" id="GO:0004180">
    <property type="term" value="F:carboxypeptidase activity"/>
    <property type="evidence" value="ECO:0007669"/>
    <property type="project" value="UniProtKB-KW"/>
</dbReference>
<proteinExistence type="predicted"/>
<dbReference type="RefSeq" id="WP_284244455.1">
    <property type="nucleotide sequence ID" value="NZ_BSST01000001.1"/>
</dbReference>
<dbReference type="EMBL" id="BSST01000001">
    <property type="protein sequence ID" value="GLX78573.1"/>
    <property type="molecule type" value="Genomic_DNA"/>
</dbReference>
<feature type="chain" id="PRO_5045277458" evidence="1">
    <location>
        <begin position="28"/>
        <end position="389"/>
    </location>
</feature>
<protein>
    <submittedName>
        <fullName evidence="3">D-alanyl-D-alanine carboxypeptidase</fullName>
    </submittedName>
</protein>
<dbReference type="InterPro" id="IPR001466">
    <property type="entry name" value="Beta-lactam-related"/>
</dbReference>
<evidence type="ECO:0000313" key="4">
    <source>
        <dbReference type="Proteomes" id="UP001157186"/>
    </source>
</evidence>
<reference evidence="3 4" key="1">
    <citation type="submission" date="2023-03" db="EMBL/GenBank/DDBJ databases">
        <title>Draft genome sequence of Thalassotalea insulae KCTC 62186T.</title>
        <authorList>
            <person name="Sawabe T."/>
        </authorList>
    </citation>
    <scope>NUCLEOTIDE SEQUENCE [LARGE SCALE GENOMIC DNA]</scope>
    <source>
        <strain evidence="3 4">KCTC 62186</strain>
    </source>
</reference>
<dbReference type="Gene3D" id="3.40.710.10">
    <property type="entry name" value="DD-peptidase/beta-lactamase superfamily"/>
    <property type="match status" value="1"/>
</dbReference>
<dbReference type="PANTHER" id="PTHR46825">
    <property type="entry name" value="D-ALANYL-D-ALANINE-CARBOXYPEPTIDASE/ENDOPEPTIDASE AMPH"/>
    <property type="match status" value="1"/>
</dbReference>
<dbReference type="SUPFAM" id="SSF56601">
    <property type="entry name" value="beta-lactamase/transpeptidase-like"/>
    <property type="match status" value="1"/>
</dbReference>
<dbReference type="InterPro" id="IPR012338">
    <property type="entry name" value="Beta-lactam/transpept-like"/>
</dbReference>
<keyword evidence="3" id="KW-0121">Carboxypeptidase</keyword>
<sequence length="389" mass="42205">MKLTQPLFRTMTSAISCAIALTLSACGGSSSKSTTAEAKPNTIEMFDYQALIDNAVTGEIPGVVLYIDSPELHFHGAAGLADLNQQTPMQIDARIPNGSAGKKLTALLAGMLAEQQLLNLDANITDYLAPAITNRIANGSEITIRQMLQHTAGLFDYLNDSDGAFYQAVRLDPDSIKTDIFAIQFAFDQDAKFAPGQDWSYSNTGYILTGLVMDQVLGDHHFNAMRSQIFEPFSLNSMSYGGLEKDHAPITSGYFKDDAETINTRPYYQNIGVADAPVVSTAKDMADLLKLIVDGAQMSATTHDLLVADESFVDTGIGSLQYSHGLFKETINGKQVLHHGGSELGYATYNFYISETDTSVAMLINCNGYQACDNAHTALYQQVINQLTK</sequence>
<keyword evidence="3" id="KW-0378">Hydrolase</keyword>